<accession>A0A2K0SZJ1</accession>
<name>A0A2K0SZJ1_9HYPO</name>
<evidence type="ECO:0000313" key="4">
    <source>
        <dbReference type="Proteomes" id="UP000236546"/>
    </source>
</evidence>
<protein>
    <recommendedName>
        <fullName evidence="5">Extracellular protein</fullName>
    </recommendedName>
</protein>
<evidence type="ECO:0000256" key="2">
    <source>
        <dbReference type="SAM" id="SignalP"/>
    </source>
</evidence>
<dbReference type="OrthoDB" id="2342176at2759"/>
<feature type="compositionally biased region" description="Basic residues" evidence="1">
    <location>
        <begin position="226"/>
        <end position="235"/>
    </location>
</feature>
<evidence type="ECO:0000256" key="1">
    <source>
        <dbReference type="SAM" id="MobiDB-lite"/>
    </source>
</evidence>
<feature type="region of interest" description="Disordered" evidence="1">
    <location>
        <begin position="201"/>
        <end position="235"/>
    </location>
</feature>
<keyword evidence="2" id="KW-0732">Signal</keyword>
<dbReference type="PANTHER" id="PTHR36182:SF1">
    <property type="entry name" value="PROTEIN, PUTATIVE (AFU_ORTHOLOGUE AFUA_6G10930)-RELATED"/>
    <property type="match status" value="1"/>
</dbReference>
<comment type="caution">
    <text evidence="3">The sequence shown here is derived from an EMBL/GenBank/DDBJ whole genome shotgun (WGS) entry which is preliminary data.</text>
</comment>
<proteinExistence type="predicted"/>
<dbReference type="Gene3D" id="2.70.50.70">
    <property type="match status" value="1"/>
</dbReference>
<dbReference type="PANTHER" id="PTHR36182">
    <property type="entry name" value="PROTEIN, PUTATIVE (AFU_ORTHOLOGUE AFUA_6G10930)-RELATED"/>
    <property type="match status" value="1"/>
</dbReference>
<feature type="chain" id="PRO_5014456490" description="Extracellular protein" evidence="2">
    <location>
        <begin position="17"/>
        <end position="235"/>
    </location>
</feature>
<dbReference type="Proteomes" id="UP000236546">
    <property type="component" value="Unassembled WGS sequence"/>
</dbReference>
<evidence type="ECO:0000313" key="3">
    <source>
        <dbReference type="EMBL" id="PNP38688.1"/>
    </source>
</evidence>
<feature type="signal peptide" evidence="2">
    <location>
        <begin position="1"/>
        <end position="16"/>
    </location>
</feature>
<gene>
    <name evidence="3" type="ORF">TGAMA5MH_09414</name>
</gene>
<dbReference type="EMBL" id="MTYH01000102">
    <property type="protein sequence ID" value="PNP38688.1"/>
    <property type="molecule type" value="Genomic_DNA"/>
</dbReference>
<reference evidence="3 4" key="1">
    <citation type="submission" date="2017-02" db="EMBL/GenBank/DDBJ databases">
        <title>Genomes of Trichoderma spp. with biocontrol activity.</title>
        <authorList>
            <person name="Gardiner D."/>
            <person name="Kazan K."/>
            <person name="Vos C."/>
            <person name="Harvey P."/>
        </authorList>
    </citation>
    <scope>NUCLEOTIDE SEQUENCE [LARGE SCALE GENOMIC DNA]</scope>
    <source>
        <strain evidence="3 4">A5MH</strain>
    </source>
</reference>
<evidence type="ECO:0008006" key="5">
    <source>
        <dbReference type="Google" id="ProtNLM"/>
    </source>
</evidence>
<dbReference type="AlphaFoldDB" id="A0A2K0SZJ1"/>
<organism evidence="3 4">
    <name type="scientific">Trichoderma gamsii</name>
    <dbReference type="NCBI Taxonomy" id="398673"/>
    <lineage>
        <taxon>Eukaryota</taxon>
        <taxon>Fungi</taxon>
        <taxon>Dikarya</taxon>
        <taxon>Ascomycota</taxon>
        <taxon>Pezizomycotina</taxon>
        <taxon>Sordariomycetes</taxon>
        <taxon>Hypocreomycetidae</taxon>
        <taxon>Hypocreales</taxon>
        <taxon>Hypocreaceae</taxon>
        <taxon>Trichoderma</taxon>
    </lineage>
</organism>
<sequence length="235" mass="25485">MKLLVSILGLAALTQAHMELTWPYAFRSKFNPNVPESLKDYSMTSPLLGSGSNYPCKGYHVDFNKPEGKSTVTWQAGGTYNFTLSGSATHEGGSCQVSLSYDQAKTWKVVHSWIGSCPLTPSWTFTLPNDTPAGDALFAWTWFNKIGNREMYMNCAHVTILGRSGFDLDERSPSDPYSSRPAQFVANVNNGCGTLEGKDVLFPNPGPDTDMKSLGTAPPTGSCSSGKKRARPLAV</sequence>